<dbReference type="PANTHER" id="PTHR46890:SF48">
    <property type="entry name" value="RNA-DIRECTED DNA POLYMERASE"/>
    <property type="match status" value="1"/>
</dbReference>
<dbReference type="InterPro" id="IPR000477">
    <property type="entry name" value="RT_dom"/>
</dbReference>
<dbReference type="InterPro" id="IPR052343">
    <property type="entry name" value="Retrotransposon-Effector_Assoc"/>
</dbReference>
<evidence type="ECO:0000313" key="3">
    <source>
        <dbReference type="Proteomes" id="UP000325315"/>
    </source>
</evidence>
<reference evidence="2" key="1">
    <citation type="submission" date="2019-08" db="EMBL/GenBank/DDBJ databases">
        <authorList>
            <person name="Liu F."/>
        </authorList>
    </citation>
    <scope>NUCLEOTIDE SEQUENCE [LARGE SCALE GENOMIC DNA]</scope>
    <source>
        <strain evidence="2">PA1801</strain>
        <tissue evidence="2">Leaf</tissue>
    </source>
</reference>
<evidence type="ECO:0000259" key="1">
    <source>
        <dbReference type="PROSITE" id="PS50878"/>
    </source>
</evidence>
<dbReference type="OrthoDB" id="1936608at2759"/>
<keyword evidence="2" id="KW-0808">Transferase</keyword>
<accession>A0A5B6VK79</accession>
<keyword evidence="2" id="KW-0548">Nucleotidyltransferase</keyword>
<keyword evidence="2" id="KW-0695">RNA-directed DNA polymerase</keyword>
<dbReference type="EMBL" id="SMMG02000006">
    <property type="protein sequence ID" value="KAA3469418.1"/>
    <property type="molecule type" value="Genomic_DNA"/>
</dbReference>
<dbReference type="SUPFAM" id="SSF56672">
    <property type="entry name" value="DNA/RNA polymerases"/>
    <property type="match status" value="1"/>
</dbReference>
<dbReference type="AlphaFoldDB" id="A0A5B6VK79"/>
<dbReference type="Proteomes" id="UP000325315">
    <property type="component" value="Unassembled WGS sequence"/>
</dbReference>
<evidence type="ECO:0000313" key="2">
    <source>
        <dbReference type="EMBL" id="KAA3469418.1"/>
    </source>
</evidence>
<comment type="caution">
    <text evidence="2">The sequence shown here is derived from an EMBL/GenBank/DDBJ whole genome shotgun (WGS) entry which is preliminary data.</text>
</comment>
<sequence>MGICIDEVQSAFVLGRLITDNVLLAYEILYTFRKKRTRKKGYMALKLDISKAYDRVEWDFVKQVMIRMGFAEDWVGLIMKCITSVSYAVNINGYRGRSFQPTRGLRQGDPLSPFLFLFCSEGLSSLMRTAKDKGKVKGARASRRGPEISHLLFVDDCIMFGEATEQGAKSMKNILQEYECCSGQCVNFSKSTIFYSSNTKEEVKEVVSSMLGVRSSSNPEKYLGLPNVVGKRKKEAFQNLLDRITMRIDGWSTRQFLLTLCLNSLDSGGKKEQVKEEFIGANRDTYVVQKRKMQGWRLLHYPDSLFARVFKVKYFSDSDFRKSRVGNSSSYVWRNIWATKNTLEKGLIWRVGTGTNISVFADAWIPNYVNGRLMSGADNAHFDKVAELISNNE</sequence>
<dbReference type="CDD" id="cd01650">
    <property type="entry name" value="RT_nLTR_like"/>
    <property type="match status" value="1"/>
</dbReference>
<keyword evidence="3" id="KW-1185">Reference proteome</keyword>
<feature type="domain" description="Reverse transcriptase" evidence="1">
    <location>
        <begin position="1"/>
        <end position="227"/>
    </location>
</feature>
<gene>
    <name evidence="2" type="ORF">EPI10_015210</name>
</gene>
<dbReference type="PROSITE" id="PS50878">
    <property type="entry name" value="RT_POL"/>
    <property type="match status" value="1"/>
</dbReference>
<dbReference type="PANTHER" id="PTHR46890">
    <property type="entry name" value="NON-LTR RETROLELEMENT REVERSE TRANSCRIPTASE-LIKE PROTEIN-RELATED"/>
    <property type="match status" value="1"/>
</dbReference>
<dbReference type="InterPro" id="IPR043502">
    <property type="entry name" value="DNA/RNA_pol_sf"/>
</dbReference>
<dbReference type="Pfam" id="PF00078">
    <property type="entry name" value="RVT_1"/>
    <property type="match status" value="1"/>
</dbReference>
<proteinExistence type="predicted"/>
<dbReference type="GO" id="GO:0003964">
    <property type="term" value="F:RNA-directed DNA polymerase activity"/>
    <property type="evidence" value="ECO:0007669"/>
    <property type="project" value="UniProtKB-KW"/>
</dbReference>
<name>A0A5B6VK79_9ROSI</name>
<organism evidence="2 3">
    <name type="scientific">Gossypium australe</name>
    <dbReference type="NCBI Taxonomy" id="47621"/>
    <lineage>
        <taxon>Eukaryota</taxon>
        <taxon>Viridiplantae</taxon>
        <taxon>Streptophyta</taxon>
        <taxon>Embryophyta</taxon>
        <taxon>Tracheophyta</taxon>
        <taxon>Spermatophyta</taxon>
        <taxon>Magnoliopsida</taxon>
        <taxon>eudicotyledons</taxon>
        <taxon>Gunneridae</taxon>
        <taxon>Pentapetalae</taxon>
        <taxon>rosids</taxon>
        <taxon>malvids</taxon>
        <taxon>Malvales</taxon>
        <taxon>Malvaceae</taxon>
        <taxon>Malvoideae</taxon>
        <taxon>Gossypium</taxon>
    </lineage>
</organism>
<protein>
    <submittedName>
        <fullName evidence="2">Reverse transcriptase</fullName>
    </submittedName>
</protein>